<dbReference type="EMBL" id="CAFZ01000009">
    <property type="protein sequence ID" value="CCA67053.1"/>
    <property type="molecule type" value="Genomic_DNA"/>
</dbReference>
<evidence type="ECO:0000313" key="9">
    <source>
        <dbReference type="Proteomes" id="UP000007148"/>
    </source>
</evidence>
<dbReference type="eggNOG" id="ENOG502S66G">
    <property type="taxonomic scope" value="Eukaryota"/>
</dbReference>
<dbReference type="Pfam" id="PF00734">
    <property type="entry name" value="CBM_1"/>
    <property type="match status" value="1"/>
</dbReference>
<feature type="chain" id="PRO_5003468229" evidence="6">
    <location>
        <begin position="21"/>
        <end position="394"/>
    </location>
</feature>
<keyword evidence="3 4" id="KW-0456">Lyase</keyword>
<organism evidence="8 9">
    <name type="scientific">Serendipita indica (strain DSM 11827)</name>
    <name type="common">Root endophyte fungus</name>
    <name type="synonym">Piriformospora indica</name>
    <dbReference type="NCBI Taxonomy" id="1109443"/>
    <lineage>
        <taxon>Eukaryota</taxon>
        <taxon>Fungi</taxon>
        <taxon>Dikarya</taxon>
        <taxon>Basidiomycota</taxon>
        <taxon>Agaricomycotina</taxon>
        <taxon>Agaricomycetes</taxon>
        <taxon>Sebacinales</taxon>
        <taxon>Serendipitaceae</taxon>
        <taxon>Serendipita</taxon>
    </lineage>
</organism>
<comment type="subcellular location">
    <subcellularLocation>
        <location evidence="4">Secreted</location>
    </subcellularLocation>
</comment>
<dbReference type="PANTHER" id="PTHR31683">
    <property type="entry name" value="PECTATE LYASE 18-RELATED"/>
    <property type="match status" value="1"/>
</dbReference>
<evidence type="ECO:0000313" key="8">
    <source>
        <dbReference type="EMBL" id="CCA67053.1"/>
    </source>
</evidence>
<name>G4T6Z6_SERID</name>
<dbReference type="GO" id="GO:0005576">
    <property type="term" value="C:extracellular region"/>
    <property type="evidence" value="ECO:0007669"/>
    <property type="project" value="UniProtKB-SubCell"/>
</dbReference>
<keyword evidence="4" id="KW-0119">Carbohydrate metabolism</keyword>
<gene>
    <name evidence="8" type="ORF">PIIN_00890</name>
</gene>
<dbReference type="SUPFAM" id="SSF57180">
    <property type="entry name" value="Cellulose-binding domain"/>
    <property type="match status" value="1"/>
</dbReference>
<dbReference type="GO" id="GO:0030570">
    <property type="term" value="F:pectate lyase activity"/>
    <property type="evidence" value="ECO:0007669"/>
    <property type="project" value="InterPro"/>
</dbReference>
<dbReference type="PROSITE" id="PS00562">
    <property type="entry name" value="CBM1_1"/>
    <property type="match status" value="1"/>
</dbReference>
<dbReference type="InterPro" id="IPR000254">
    <property type="entry name" value="CBD"/>
</dbReference>
<feature type="region of interest" description="Disordered" evidence="5">
    <location>
        <begin position="61"/>
        <end position="105"/>
    </location>
</feature>
<dbReference type="PANTHER" id="PTHR31683:SF18">
    <property type="entry name" value="PECTATE LYASE 21-RELATED"/>
    <property type="match status" value="1"/>
</dbReference>
<dbReference type="InParanoid" id="G4T6Z6"/>
<keyword evidence="9" id="KW-1185">Reference proteome</keyword>
<dbReference type="SUPFAM" id="SSF51126">
    <property type="entry name" value="Pectin lyase-like"/>
    <property type="match status" value="1"/>
</dbReference>
<keyword evidence="4" id="KW-0624">Polysaccharide degradation</keyword>
<evidence type="ECO:0000256" key="6">
    <source>
        <dbReference type="SAM" id="SignalP"/>
    </source>
</evidence>
<dbReference type="GO" id="GO:0030248">
    <property type="term" value="F:cellulose binding"/>
    <property type="evidence" value="ECO:0007669"/>
    <property type="project" value="InterPro"/>
</dbReference>
<dbReference type="AlphaFoldDB" id="G4T6Z6"/>
<dbReference type="Proteomes" id="UP000007148">
    <property type="component" value="Unassembled WGS sequence"/>
</dbReference>
<proteinExistence type="inferred from homology"/>
<sequence length="394" mass="40495">MKIAILSLSVALSAVSFVNAAVGAYGQCGGLNYTGETTCVSGYTCVYSNDWYSQCVPGAASTASTKSSSSTKASSSTKTSSTKTSSSSVKPSSTSSSSGSGTTGTSSGMVGYAALGGTTGGEGGTTTRVSTLAALQAAVAGDAKKIVILTTSLTGAAIVKPGSNTSILGATPGITLTGIGIRIIKVSNVIVRNLVIKKVLADTGDAIGIQEASKVWINHVDLSSDRDHDKDYYDGLCDITHGSTYVTVSWSKLHDHWKSMLIGHSDSNGSEDKAITVTVHNNYWSNLNSRGPSFRFGTGHIFNNYYLNMNDGINTRVEAQLLVQNNVWEGTCSSALYSTDGGFAYASGNDFGTCSSGNTALSGSLSSVPYQYTLTATSSVKSTVVAGAGANLSF</sequence>
<dbReference type="SMART" id="SM00656">
    <property type="entry name" value="Amb_all"/>
    <property type="match status" value="1"/>
</dbReference>
<accession>G4T6Z6</accession>
<evidence type="ECO:0000256" key="3">
    <source>
        <dbReference type="ARBA" id="ARBA00023239"/>
    </source>
</evidence>
<evidence type="ECO:0000256" key="2">
    <source>
        <dbReference type="ARBA" id="ARBA00022729"/>
    </source>
</evidence>
<evidence type="ECO:0000259" key="7">
    <source>
        <dbReference type="PROSITE" id="PS51164"/>
    </source>
</evidence>
<evidence type="ECO:0000256" key="1">
    <source>
        <dbReference type="ARBA" id="ARBA00010980"/>
    </source>
</evidence>
<dbReference type="InterPro" id="IPR012334">
    <property type="entry name" value="Pectin_lyas_fold"/>
</dbReference>
<dbReference type="HOGENOM" id="CLU_021894_1_0_1"/>
<feature type="domain" description="CBM1" evidence="7">
    <location>
        <begin position="20"/>
        <end position="56"/>
    </location>
</feature>
<dbReference type="Gene3D" id="2.160.20.10">
    <property type="entry name" value="Single-stranded right-handed beta-helix, Pectin lyase-like"/>
    <property type="match status" value="1"/>
</dbReference>
<dbReference type="STRING" id="1109443.G4T6Z6"/>
<protein>
    <submittedName>
        <fullName evidence="8">Probable pectate lyase 1</fullName>
    </submittedName>
</protein>
<dbReference type="OMA" id="NYWIDHV"/>
<comment type="caution">
    <text evidence="8">The sequence shown here is derived from an EMBL/GenBank/DDBJ whole genome shotgun (WGS) entry which is preliminary data.</text>
</comment>
<dbReference type="Pfam" id="PF00544">
    <property type="entry name" value="Pectate_lyase_4"/>
    <property type="match status" value="1"/>
</dbReference>
<reference evidence="8 9" key="1">
    <citation type="journal article" date="2011" name="PLoS Pathog.">
        <title>Endophytic Life Strategies Decoded by Genome and Transcriptome Analyses of the Mutualistic Root Symbiont Piriformospora indica.</title>
        <authorList>
            <person name="Zuccaro A."/>
            <person name="Lahrmann U."/>
            <person name="Guldener U."/>
            <person name="Langen G."/>
            <person name="Pfiffi S."/>
            <person name="Biedenkopf D."/>
            <person name="Wong P."/>
            <person name="Samans B."/>
            <person name="Grimm C."/>
            <person name="Basiewicz M."/>
            <person name="Murat C."/>
            <person name="Martin F."/>
            <person name="Kogel K.H."/>
        </authorList>
    </citation>
    <scope>NUCLEOTIDE SEQUENCE [LARGE SCALE GENOMIC DNA]</scope>
    <source>
        <strain evidence="8 9">DSM 11827</strain>
    </source>
</reference>
<dbReference type="InterPro" id="IPR045032">
    <property type="entry name" value="PEL"/>
</dbReference>
<dbReference type="PROSITE" id="PS51164">
    <property type="entry name" value="CBM1_2"/>
    <property type="match status" value="1"/>
</dbReference>
<dbReference type="OrthoDB" id="1637350at2759"/>
<dbReference type="InterPro" id="IPR035971">
    <property type="entry name" value="CBD_sf"/>
</dbReference>
<comment type="similarity">
    <text evidence="1 4">Belongs to the polysaccharide lyase 1 family.</text>
</comment>
<keyword evidence="2 6" id="KW-0732">Signal</keyword>
<dbReference type="GO" id="GO:0000272">
    <property type="term" value="P:polysaccharide catabolic process"/>
    <property type="evidence" value="ECO:0007669"/>
    <property type="project" value="UniProtKB-KW"/>
</dbReference>
<keyword evidence="4" id="KW-0964">Secreted</keyword>
<dbReference type="InterPro" id="IPR011050">
    <property type="entry name" value="Pectin_lyase_fold/virulence"/>
</dbReference>
<evidence type="ECO:0000256" key="4">
    <source>
        <dbReference type="RuleBase" id="RU361173"/>
    </source>
</evidence>
<dbReference type="InterPro" id="IPR002022">
    <property type="entry name" value="Pec_lyase"/>
</dbReference>
<feature type="signal peptide" evidence="6">
    <location>
        <begin position="1"/>
        <end position="20"/>
    </location>
</feature>
<dbReference type="SMART" id="SM00236">
    <property type="entry name" value="fCBD"/>
    <property type="match status" value="1"/>
</dbReference>
<evidence type="ECO:0000256" key="5">
    <source>
        <dbReference type="SAM" id="MobiDB-lite"/>
    </source>
</evidence>